<feature type="domain" description="Peptidase S8/S53" evidence="8">
    <location>
        <begin position="48"/>
        <end position="307"/>
    </location>
</feature>
<evidence type="ECO:0000256" key="4">
    <source>
        <dbReference type="ARBA" id="ARBA00022825"/>
    </source>
</evidence>
<evidence type="ECO:0000259" key="8">
    <source>
        <dbReference type="Pfam" id="PF00082"/>
    </source>
</evidence>
<dbReference type="InterPro" id="IPR036852">
    <property type="entry name" value="Peptidase_S8/S53_dom_sf"/>
</dbReference>
<dbReference type="GO" id="GO:0006508">
    <property type="term" value="P:proteolysis"/>
    <property type="evidence" value="ECO:0007669"/>
    <property type="project" value="UniProtKB-KW"/>
</dbReference>
<dbReference type="InterPro" id="IPR000209">
    <property type="entry name" value="Peptidase_S8/S53_dom"/>
</dbReference>
<feature type="active site" description="Charge relay system" evidence="5">
    <location>
        <position position="57"/>
    </location>
</feature>
<dbReference type="InterPro" id="IPR023827">
    <property type="entry name" value="Peptidase_S8_Asp-AS"/>
</dbReference>
<dbReference type="InterPro" id="IPR023828">
    <property type="entry name" value="Peptidase_S8_Ser-AS"/>
</dbReference>
<dbReference type="InterPro" id="IPR022398">
    <property type="entry name" value="Peptidase_S8_His-AS"/>
</dbReference>
<evidence type="ECO:0000256" key="2">
    <source>
        <dbReference type="ARBA" id="ARBA00022670"/>
    </source>
</evidence>
<reference evidence="9 10" key="1">
    <citation type="submission" date="2013-10" db="EMBL/GenBank/DDBJ databases">
        <title>Complete genome sequence of Corynebacterium lactis DSM 45799(T), isolated from raw cow milk.</title>
        <authorList>
            <person name="Ruckert C."/>
            <person name="Albersmeier A."/>
            <person name="Lipski A."/>
            <person name="Kalinowski J."/>
        </authorList>
    </citation>
    <scope>NUCLEOTIDE SEQUENCE [LARGE SCALE GENOMIC DNA]</scope>
    <source>
        <strain evidence="9 10">RW2-5</strain>
    </source>
</reference>
<gene>
    <name evidence="9" type="ORF">CLAC_02170</name>
</gene>
<keyword evidence="3 5" id="KW-0378">Hydrolase</keyword>
<evidence type="ECO:0000256" key="5">
    <source>
        <dbReference type="PROSITE-ProRule" id="PRU01240"/>
    </source>
</evidence>
<dbReference type="PROSITE" id="PS51892">
    <property type="entry name" value="SUBTILASE"/>
    <property type="match status" value="1"/>
</dbReference>
<dbReference type="GO" id="GO:0004252">
    <property type="term" value="F:serine-type endopeptidase activity"/>
    <property type="evidence" value="ECO:0007669"/>
    <property type="project" value="UniProtKB-UniRule"/>
</dbReference>
<dbReference type="PROSITE" id="PS00136">
    <property type="entry name" value="SUBTILASE_ASP"/>
    <property type="match status" value="1"/>
</dbReference>
<evidence type="ECO:0000256" key="6">
    <source>
        <dbReference type="RuleBase" id="RU003355"/>
    </source>
</evidence>
<dbReference type="InterPro" id="IPR015500">
    <property type="entry name" value="Peptidase_S8_subtilisin-rel"/>
</dbReference>
<protein>
    <recommendedName>
        <fullName evidence="8">Peptidase S8/S53 domain-containing protein</fullName>
    </recommendedName>
</protein>
<dbReference type="Proteomes" id="UP000058446">
    <property type="component" value="Chromosome"/>
</dbReference>
<feature type="region of interest" description="Disordered" evidence="7">
    <location>
        <begin position="336"/>
        <end position="355"/>
    </location>
</feature>
<dbReference type="PANTHER" id="PTHR43806:SF11">
    <property type="entry name" value="CEREVISIN-RELATED"/>
    <property type="match status" value="1"/>
</dbReference>
<dbReference type="STRING" id="1408189.CLAC_02170"/>
<dbReference type="EMBL" id="CP006841">
    <property type="protein sequence ID" value="ALA68398.1"/>
    <property type="molecule type" value="Genomic_DNA"/>
</dbReference>
<name>A0A0K2H384_9CORY</name>
<proteinExistence type="inferred from homology"/>
<keyword evidence="10" id="KW-1185">Reference proteome</keyword>
<dbReference type="PRINTS" id="PR00723">
    <property type="entry name" value="SUBTILISIN"/>
</dbReference>
<dbReference type="Pfam" id="PF00082">
    <property type="entry name" value="Peptidase_S8"/>
    <property type="match status" value="1"/>
</dbReference>
<dbReference type="PROSITE" id="PS00138">
    <property type="entry name" value="SUBTILASE_SER"/>
    <property type="match status" value="1"/>
</dbReference>
<evidence type="ECO:0000313" key="10">
    <source>
        <dbReference type="Proteomes" id="UP000058446"/>
    </source>
</evidence>
<organism evidence="9 10">
    <name type="scientific">Corynebacterium lactis RW2-5</name>
    <dbReference type="NCBI Taxonomy" id="1408189"/>
    <lineage>
        <taxon>Bacteria</taxon>
        <taxon>Bacillati</taxon>
        <taxon>Actinomycetota</taxon>
        <taxon>Actinomycetes</taxon>
        <taxon>Mycobacteriales</taxon>
        <taxon>Corynebacteriaceae</taxon>
        <taxon>Corynebacterium</taxon>
    </lineage>
</organism>
<dbReference type="PANTHER" id="PTHR43806">
    <property type="entry name" value="PEPTIDASE S8"/>
    <property type="match status" value="1"/>
</dbReference>
<keyword evidence="4 5" id="KW-0720">Serine protease</keyword>
<evidence type="ECO:0000256" key="1">
    <source>
        <dbReference type="ARBA" id="ARBA00011073"/>
    </source>
</evidence>
<sequence>MSALPELAHAQPQQHCQATGLSNEDVVYSATEFEKMLNFRSAWSLSMGSGVTVAVIDTGISAHSRLGEVIDGADLTDGGGALVDCDAHGTFVAGIIAGTAGKDLFAGVAPGARLLSIKQTADGHGDLYSLAEAINIALDRGSRVINISLTSCSSPEHLPPGVNEVVSAVERAEREGAVVIAAAGNNSDTCQEGAIAWPAVLSQVVAVGAVQTSEDGQFAPTAYSLTGQWIDISAPGGPVLGPDPNDAEALADLHVTESASGPGTVRPIAGTSFAAPAVSGTAALIISREPWLSAFAVREKIISSATPIDSTLEIGHGVLNPAAALSWDAADLTAQSSREVSPVPSASPSADSEPGSRTAGLLLLLASGMCLWLLLRASSRRSSPQTDGPK</sequence>
<keyword evidence="2 5" id="KW-0645">Protease</keyword>
<dbReference type="Gene3D" id="3.40.50.200">
    <property type="entry name" value="Peptidase S8/S53 domain"/>
    <property type="match status" value="1"/>
</dbReference>
<dbReference type="SUPFAM" id="SSF52743">
    <property type="entry name" value="Subtilisin-like"/>
    <property type="match status" value="1"/>
</dbReference>
<evidence type="ECO:0000313" key="9">
    <source>
        <dbReference type="EMBL" id="ALA68398.1"/>
    </source>
</evidence>
<dbReference type="PROSITE" id="PS00137">
    <property type="entry name" value="SUBTILASE_HIS"/>
    <property type="match status" value="1"/>
</dbReference>
<dbReference type="InterPro" id="IPR050131">
    <property type="entry name" value="Peptidase_S8_subtilisin-like"/>
</dbReference>
<evidence type="ECO:0000256" key="7">
    <source>
        <dbReference type="SAM" id="MobiDB-lite"/>
    </source>
</evidence>
<feature type="active site" description="Charge relay system" evidence="5">
    <location>
        <position position="272"/>
    </location>
</feature>
<dbReference type="KEGG" id="clw:CLAC_02170"/>
<accession>A0A0K2H384</accession>
<dbReference type="AlphaFoldDB" id="A0A0K2H384"/>
<feature type="active site" description="Charge relay system" evidence="5">
    <location>
        <position position="88"/>
    </location>
</feature>
<evidence type="ECO:0000256" key="3">
    <source>
        <dbReference type="ARBA" id="ARBA00022801"/>
    </source>
</evidence>
<comment type="similarity">
    <text evidence="1 5 6">Belongs to the peptidase S8 family.</text>
</comment>
<dbReference type="PATRIC" id="fig|1408189.4.peg.430"/>